<dbReference type="EMBL" id="AYXT01000001">
    <property type="protein sequence ID" value="ETF04701.1"/>
    <property type="molecule type" value="Genomic_DNA"/>
</dbReference>
<reference evidence="1 2" key="1">
    <citation type="journal article" date="2014" name="Genome Announc.">
        <title>Draft Genome Sequence of Advenella kashmirensis Strain W13003, a Polycyclic Aromatic Hydrocarbon-Degrading Bacterium.</title>
        <authorList>
            <person name="Wang X."/>
            <person name="Jin D."/>
            <person name="Zhou L."/>
            <person name="Wu L."/>
            <person name="An W."/>
            <person name="Zhao L."/>
        </authorList>
    </citation>
    <scope>NUCLEOTIDE SEQUENCE [LARGE SCALE GENOMIC DNA]</scope>
    <source>
        <strain evidence="1 2">W13003</strain>
    </source>
</reference>
<proteinExistence type="predicted"/>
<sequence length="33" mass="3764">MAAARKEQEVLLFIFLAVFCDEVLFRPCTLSMA</sequence>
<protein>
    <submittedName>
        <fullName evidence="1">Uncharacterized protein</fullName>
    </submittedName>
</protein>
<accession>V8QXR1</accession>
<keyword evidence="2" id="KW-1185">Reference proteome</keyword>
<dbReference type="AlphaFoldDB" id="V8QXR1"/>
<dbReference type="Proteomes" id="UP000018733">
    <property type="component" value="Unassembled WGS sequence"/>
</dbReference>
<organism evidence="1 2">
    <name type="scientific">Advenella kashmirensis W13003</name>
    <dbReference type="NCBI Taxonomy" id="1424334"/>
    <lineage>
        <taxon>Bacteria</taxon>
        <taxon>Pseudomonadati</taxon>
        <taxon>Pseudomonadota</taxon>
        <taxon>Betaproteobacteria</taxon>
        <taxon>Burkholderiales</taxon>
        <taxon>Alcaligenaceae</taxon>
    </lineage>
</organism>
<name>V8QXR1_9BURK</name>
<gene>
    <name evidence="1" type="ORF">W822_03145</name>
</gene>
<evidence type="ECO:0000313" key="1">
    <source>
        <dbReference type="EMBL" id="ETF04701.1"/>
    </source>
</evidence>
<comment type="caution">
    <text evidence="1">The sequence shown here is derived from an EMBL/GenBank/DDBJ whole genome shotgun (WGS) entry which is preliminary data.</text>
</comment>
<dbReference type="HOGENOM" id="CLU_3380126_0_0_4"/>
<evidence type="ECO:0000313" key="2">
    <source>
        <dbReference type="Proteomes" id="UP000018733"/>
    </source>
</evidence>